<dbReference type="InterPro" id="IPR029063">
    <property type="entry name" value="SAM-dependent_MTases_sf"/>
</dbReference>
<dbReference type="InterPro" id="IPR036390">
    <property type="entry name" value="WH_DNA-bd_sf"/>
</dbReference>
<dbReference type="PANTHER" id="PTHR43712:SF2">
    <property type="entry name" value="O-METHYLTRANSFERASE CICE"/>
    <property type="match status" value="1"/>
</dbReference>
<dbReference type="InterPro" id="IPR036388">
    <property type="entry name" value="WH-like_DNA-bd_sf"/>
</dbReference>
<dbReference type="Gene3D" id="1.10.10.10">
    <property type="entry name" value="Winged helix-like DNA-binding domain superfamily/Winged helix DNA-binding domain"/>
    <property type="match status" value="1"/>
</dbReference>
<dbReference type="InterPro" id="IPR001077">
    <property type="entry name" value="COMT_C"/>
</dbReference>
<proteinExistence type="predicted"/>
<dbReference type="SUPFAM" id="SSF46785">
    <property type="entry name" value="Winged helix' DNA-binding domain"/>
    <property type="match status" value="1"/>
</dbReference>
<name>A0ABR1IVE5_9AGAR</name>
<dbReference type="Pfam" id="PF00891">
    <property type="entry name" value="Methyltransf_2"/>
    <property type="match status" value="1"/>
</dbReference>
<dbReference type="Gene3D" id="3.40.50.150">
    <property type="entry name" value="Vaccinia Virus protein VP39"/>
    <property type="match status" value="1"/>
</dbReference>
<protein>
    <recommendedName>
        <fullName evidence="4">O-methyltransferase C-terminal domain-containing protein</fullName>
    </recommendedName>
</protein>
<accession>A0ABR1IVE5</accession>
<dbReference type="InterPro" id="IPR016461">
    <property type="entry name" value="COMT-like"/>
</dbReference>
<dbReference type="PANTHER" id="PTHR43712">
    <property type="entry name" value="PUTATIVE (AFU_ORTHOLOGUE AFUA_4G14580)-RELATED"/>
    <property type="match status" value="1"/>
</dbReference>
<evidence type="ECO:0000256" key="3">
    <source>
        <dbReference type="ARBA" id="ARBA00022691"/>
    </source>
</evidence>
<gene>
    <name evidence="5" type="ORF">VKT23_016187</name>
</gene>
<feature type="domain" description="O-methyltransferase C-terminal" evidence="4">
    <location>
        <begin position="220"/>
        <end position="431"/>
    </location>
</feature>
<evidence type="ECO:0000313" key="6">
    <source>
        <dbReference type="Proteomes" id="UP001498398"/>
    </source>
</evidence>
<comment type="caution">
    <text evidence="5">The sequence shown here is derived from an EMBL/GenBank/DDBJ whole genome shotgun (WGS) entry which is preliminary data.</text>
</comment>
<evidence type="ECO:0000259" key="4">
    <source>
        <dbReference type="Pfam" id="PF00891"/>
    </source>
</evidence>
<dbReference type="Proteomes" id="UP001498398">
    <property type="component" value="Unassembled WGS sequence"/>
</dbReference>
<dbReference type="SUPFAM" id="SSF53335">
    <property type="entry name" value="S-adenosyl-L-methionine-dependent methyltransferases"/>
    <property type="match status" value="1"/>
</dbReference>
<reference evidence="5 6" key="1">
    <citation type="submission" date="2024-01" db="EMBL/GenBank/DDBJ databases">
        <title>A draft genome for the cacao thread blight pathogen Marasmiellus scandens.</title>
        <authorList>
            <person name="Baruah I.K."/>
            <person name="Leung J."/>
            <person name="Bukari Y."/>
            <person name="Amoako-Attah I."/>
            <person name="Meinhardt L.W."/>
            <person name="Bailey B.A."/>
            <person name="Cohen S.P."/>
        </authorList>
    </citation>
    <scope>NUCLEOTIDE SEQUENCE [LARGE SCALE GENOMIC DNA]</scope>
    <source>
        <strain evidence="5 6">GH-19</strain>
    </source>
</reference>
<dbReference type="EMBL" id="JBANRG010000059">
    <property type="protein sequence ID" value="KAK7442216.1"/>
    <property type="molecule type" value="Genomic_DNA"/>
</dbReference>
<keyword evidence="6" id="KW-1185">Reference proteome</keyword>
<evidence type="ECO:0000256" key="1">
    <source>
        <dbReference type="ARBA" id="ARBA00022603"/>
    </source>
</evidence>
<organism evidence="5 6">
    <name type="scientific">Marasmiellus scandens</name>
    <dbReference type="NCBI Taxonomy" id="2682957"/>
    <lineage>
        <taxon>Eukaryota</taxon>
        <taxon>Fungi</taxon>
        <taxon>Dikarya</taxon>
        <taxon>Basidiomycota</taxon>
        <taxon>Agaricomycotina</taxon>
        <taxon>Agaricomycetes</taxon>
        <taxon>Agaricomycetidae</taxon>
        <taxon>Agaricales</taxon>
        <taxon>Marasmiineae</taxon>
        <taxon>Omphalotaceae</taxon>
        <taxon>Marasmiellus</taxon>
    </lineage>
</organism>
<evidence type="ECO:0000256" key="2">
    <source>
        <dbReference type="ARBA" id="ARBA00022679"/>
    </source>
</evidence>
<dbReference type="PROSITE" id="PS51683">
    <property type="entry name" value="SAM_OMT_II"/>
    <property type="match status" value="1"/>
</dbReference>
<keyword evidence="2" id="KW-0808">Transferase</keyword>
<evidence type="ECO:0000313" key="5">
    <source>
        <dbReference type="EMBL" id="KAK7442216.1"/>
    </source>
</evidence>
<keyword evidence="3" id="KW-0949">S-adenosyl-L-methionine</keyword>
<sequence>MPSELDSLQTTLNQAIDAIREELDAGGFPDLSTLSTEAHPFDQPSPLPSARFCNARMDALAALNRLEVLIQDPYQRITQQVYSVYDAASLDAVVKIGVVDALLNAPDKRRGLHVDELQSKLSVDASKLTIVLRLLCSNGWFHETSEGVFAVTRPTIQLGEGKNGWKVTQPPGKPKIADCLLGMLVHPQWKFSQDTNQTAYQLAYNTDLNMFDHLYKYATEDTKTAFANNIKGLGDELSPGTIEDFPWLELDGRTIVDCGGGQGSLALLLAPKMPKSTFIVQDLAGPLALAKTNFETKLPDLWNAGRIGLEEHNFFDPQTQKGSDKVYVLKWVLHNWSNDDASKILTEIAKGGGKGAKCLIVEFIVKPGTIKTDKDATQNDNQLNPIPAYIPEDYGHVSTFVHEMSVHMMAICNARERTLAEYENLINKAGMKLVKLWSTRSLLSIVEAEVV</sequence>
<keyword evidence="1" id="KW-0489">Methyltransferase</keyword>